<evidence type="ECO:0000313" key="2">
    <source>
        <dbReference type="EMBL" id="GGD58730.1"/>
    </source>
</evidence>
<accession>A0ABQ1R6C0</accession>
<dbReference type="RefSeq" id="WP_188371234.1">
    <property type="nucleotide sequence ID" value="NZ_BMFH01000002.1"/>
</dbReference>
<dbReference type="EMBL" id="BMFH01000002">
    <property type="protein sequence ID" value="GGD58730.1"/>
    <property type="molecule type" value="Genomic_DNA"/>
</dbReference>
<proteinExistence type="predicted"/>
<feature type="chain" id="PRO_5046849145" description="Nuclear transport factor 2 family protein" evidence="1">
    <location>
        <begin position="22"/>
        <end position="171"/>
    </location>
</feature>
<keyword evidence="3" id="KW-1185">Reference proteome</keyword>
<gene>
    <name evidence="2" type="ORF">GCM10011361_26360</name>
</gene>
<evidence type="ECO:0000256" key="1">
    <source>
        <dbReference type="SAM" id="SignalP"/>
    </source>
</evidence>
<evidence type="ECO:0000313" key="3">
    <source>
        <dbReference type="Proteomes" id="UP000625780"/>
    </source>
</evidence>
<keyword evidence="1" id="KW-0732">Signal</keyword>
<comment type="caution">
    <text evidence="2">The sequence shown here is derived from an EMBL/GenBank/DDBJ whole genome shotgun (WGS) entry which is preliminary data.</text>
</comment>
<sequence length="171" mass="19532">MKHLLKLALLFALLLSCQAENQEEKAAKEAFEVNSKTVMANLDGWQNENLDYSMYSPDFVMLDTGFGVEKDTMSLEEMKMYDKQMWEAFDFKLLTDPPVLLPGVNADTKKMDGSVRFYSQWEVTLPATDSTDARSGVINLYESYDFNPEGKIIYQQVYGDFTGLMGHLMMN</sequence>
<dbReference type="PROSITE" id="PS51257">
    <property type="entry name" value="PROKAR_LIPOPROTEIN"/>
    <property type="match status" value="1"/>
</dbReference>
<dbReference type="Proteomes" id="UP000625780">
    <property type="component" value="Unassembled WGS sequence"/>
</dbReference>
<protein>
    <recommendedName>
        <fullName evidence="4">Nuclear transport factor 2 family protein</fullName>
    </recommendedName>
</protein>
<organism evidence="2 3">
    <name type="scientific">Muriicola marianensis</name>
    <dbReference type="NCBI Taxonomy" id="1324801"/>
    <lineage>
        <taxon>Bacteria</taxon>
        <taxon>Pseudomonadati</taxon>
        <taxon>Bacteroidota</taxon>
        <taxon>Flavobacteriia</taxon>
        <taxon>Flavobacteriales</taxon>
        <taxon>Flavobacteriaceae</taxon>
        <taxon>Muriicola</taxon>
    </lineage>
</organism>
<name>A0ABQ1R6C0_9FLAO</name>
<evidence type="ECO:0008006" key="4">
    <source>
        <dbReference type="Google" id="ProtNLM"/>
    </source>
</evidence>
<reference evidence="3" key="1">
    <citation type="journal article" date="2019" name="Int. J. Syst. Evol. Microbiol.">
        <title>The Global Catalogue of Microorganisms (GCM) 10K type strain sequencing project: providing services to taxonomists for standard genome sequencing and annotation.</title>
        <authorList>
            <consortium name="The Broad Institute Genomics Platform"/>
            <consortium name="The Broad Institute Genome Sequencing Center for Infectious Disease"/>
            <person name="Wu L."/>
            <person name="Ma J."/>
        </authorList>
    </citation>
    <scope>NUCLEOTIDE SEQUENCE [LARGE SCALE GENOMIC DNA]</scope>
    <source>
        <strain evidence="3">CGMCC 1.12606</strain>
    </source>
</reference>
<feature type="signal peptide" evidence="1">
    <location>
        <begin position="1"/>
        <end position="21"/>
    </location>
</feature>